<dbReference type="EC" id="1.8.1.7" evidence="12"/>
<dbReference type="RefSeq" id="WP_306679461.1">
    <property type="nucleotide sequence ID" value="NZ_JAVDBT010000004.1"/>
</dbReference>
<evidence type="ECO:0000256" key="6">
    <source>
        <dbReference type="ARBA" id="ARBA00022857"/>
    </source>
</evidence>
<dbReference type="Pfam" id="PF02852">
    <property type="entry name" value="Pyr_redox_dim"/>
    <property type="match status" value="1"/>
</dbReference>
<dbReference type="InterPro" id="IPR004099">
    <property type="entry name" value="Pyr_nucl-diS_OxRdtase_dimer"/>
</dbReference>
<evidence type="ECO:0000256" key="10">
    <source>
        <dbReference type="ARBA" id="ARBA00049142"/>
    </source>
</evidence>
<dbReference type="PRINTS" id="PR00411">
    <property type="entry name" value="PNDRDTASEI"/>
</dbReference>
<evidence type="ECO:0000313" key="15">
    <source>
        <dbReference type="EMBL" id="MDQ2065772.1"/>
    </source>
</evidence>
<dbReference type="InterPro" id="IPR023753">
    <property type="entry name" value="FAD/NAD-binding_dom"/>
</dbReference>
<dbReference type="InterPro" id="IPR046952">
    <property type="entry name" value="GSHR/TRXR-like"/>
</dbReference>
<sequence length="450" mass="48209">MAFDVDLFVIGGGSGGVRAARIASAEGGAKVALAEEYRMGGTCVIRGCVPKKLMVNASAFAPILADAQAYGWNVHHHGFDWSHFRATLDVELNRLEAAYRGTLTNAGVTIYDARAVVKDAHRVELSTGEVIRAKHILIATGGRAFVPDIPGANLGVTSNEMFKLDALPQRALVVGGGYIASEFACLLNNLGVEVAQYYRGEQILRGFDDEARSHVASAMQANGVDVRCHKDVARLEKTAQGIRAYDTSGAFEDVDLVLFATGRLPNSEGLGLEALGVEIGAKGEIKVDDYSQTAVPSIFAVGDVTDRINLTPVAIREGHAFADTIFNARPSKADHELVASAVFTQPELAAIGQTEEEARKAGEIEIYSASFRPMKTLFAGRQDRMLMKLVVAKESRKVLGCHIVGEGAGEMIQLAAIAIKMGATKEDFDRTVAVHPTAAEELVTMRKPVR</sequence>
<dbReference type="EMBL" id="JAVDBT010000004">
    <property type="protein sequence ID" value="MDQ2065772.1"/>
    <property type="molecule type" value="Genomic_DNA"/>
</dbReference>
<name>A0ABU0VVL1_9RHOB</name>
<evidence type="ECO:0000256" key="12">
    <source>
        <dbReference type="RuleBase" id="RU365040"/>
    </source>
</evidence>
<keyword evidence="8" id="KW-1015">Disulfide bond</keyword>
<feature type="domain" description="Pyridine nucleotide-disulphide oxidoreductase dimerisation" evidence="13">
    <location>
        <begin position="338"/>
        <end position="445"/>
    </location>
</feature>
<dbReference type="PANTHER" id="PTHR42737">
    <property type="entry name" value="GLUTATHIONE REDUCTASE"/>
    <property type="match status" value="1"/>
</dbReference>
<evidence type="ECO:0000256" key="3">
    <source>
        <dbReference type="ARBA" id="ARBA00011738"/>
    </source>
</evidence>
<evidence type="ECO:0000313" key="16">
    <source>
        <dbReference type="Proteomes" id="UP001239680"/>
    </source>
</evidence>
<dbReference type="InterPro" id="IPR016156">
    <property type="entry name" value="FAD/NAD-linked_Rdtase_dimer_sf"/>
</dbReference>
<dbReference type="NCBIfam" id="NF004776">
    <property type="entry name" value="PRK06116.1"/>
    <property type="match status" value="1"/>
</dbReference>
<comment type="subunit">
    <text evidence="3">Homodimer.</text>
</comment>
<gene>
    <name evidence="15" type="primary">gor</name>
    <name evidence="15" type="ORF">Q9295_05270</name>
</gene>
<dbReference type="InterPro" id="IPR036188">
    <property type="entry name" value="FAD/NAD-bd_sf"/>
</dbReference>
<dbReference type="PROSITE" id="PS00076">
    <property type="entry name" value="PYRIDINE_REDOX_1"/>
    <property type="match status" value="1"/>
</dbReference>
<organism evidence="15 16">
    <name type="scientific">Pseudogemmobacter lacusdianii</name>
    <dbReference type="NCBI Taxonomy" id="3069608"/>
    <lineage>
        <taxon>Bacteria</taxon>
        <taxon>Pseudomonadati</taxon>
        <taxon>Pseudomonadota</taxon>
        <taxon>Alphaproteobacteria</taxon>
        <taxon>Rhodobacterales</taxon>
        <taxon>Paracoccaceae</taxon>
        <taxon>Pseudogemmobacter</taxon>
    </lineage>
</organism>
<dbReference type="InterPro" id="IPR001100">
    <property type="entry name" value="Pyr_nuc-diS_OxRdtase"/>
</dbReference>
<keyword evidence="9 11" id="KW-0676">Redox-active center</keyword>
<evidence type="ECO:0000256" key="5">
    <source>
        <dbReference type="ARBA" id="ARBA00022827"/>
    </source>
</evidence>
<comment type="catalytic activity">
    <reaction evidence="10 12">
        <text>2 glutathione + NADP(+) = glutathione disulfide + NADPH + H(+)</text>
        <dbReference type="Rhea" id="RHEA:11740"/>
        <dbReference type="ChEBI" id="CHEBI:15378"/>
        <dbReference type="ChEBI" id="CHEBI:57783"/>
        <dbReference type="ChEBI" id="CHEBI:57925"/>
        <dbReference type="ChEBI" id="CHEBI:58297"/>
        <dbReference type="ChEBI" id="CHEBI:58349"/>
        <dbReference type="EC" id="1.8.1.7"/>
    </reaction>
</comment>
<proteinExistence type="inferred from homology"/>
<comment type="similarity">
    <text evidence="2 11">Belongs to the class-I pyridine nucleotide-disulfide oxidoreductase family.</text>
</comment>
<accession>A0ABU0VVL1</accession>
<evidence type="ECO:0000259" key="13">
    <source>
        <dbReference type="Pfam" id="PF02852"/>
    </source>
</evidence>
<keyword evidence="6 12" id="KW-0521">NADP</keyword>
<dbReference type="Gene3D" id="3.50.50.60">
    <property type="entry name" value="FAD/NAD(P)-binding domain"/>
    <property type="match status" value="2"/>
</dbReference>
<dbReference type="Gene3D" id="3.30.390.30">
    <property type="match status" value="1"/>
</dbReference>
<evidence type="ECO:0000256" key="7">
    <source>
        <dbReference type="ARBA" id="ARBA00023002"/>
    </source>
</evidence>
<dbReference type="GO" id="GO:0004362">
    <property type="term" value="F:glutathione-disulfide reductase (NADPH) activity"/>
    <property type="evidence" value="ECO:0007669"/>
    <property type="project" value="UniProtKB-EC"/>
</dbReference>
<evidence type="ECO:0000256" key="9">
    <source>
        <dbReference type="ARBA" id="ARBA00023284"/>
    </source>
</evidence>
<dbReference type="Pfam" id="PF07992">
    <property type="entry name" value="Pyr_redox_2"/>
    <property type="match status" value="1"/>
</dbReference>
<dbReference type="PIRSF" id="PIRSF000350">
    <property type="entry name" value="Mercury_reductase_MerA"/>
    <property type="match status" value="1"/>
</dbReference>
<dbReference type="InterPro" id="IPR012999">
    <property type="entry name" value="Pyr_OxRdtase_I_AS"/>
</dbReference>
<keyword evidence="16" id="KW-1185">Reference proteome</keyword>
<dbReference type="InterPro" id="IPR006324">
    <property type="entry name" value="GSHR"/>
</dbReference>
<protein>
    <recommendedName>
        <fullName evidence="12">Glutathione reductase</fullName>
        <shortName evidence="12">GRase</shortName>
        <ecNumber evidence="12">1.8.1.7</ecNumber>
    </recommendedName>
</protein>
<evidence type="ECO:0000256" key="2">
    <source>
        <dbReference type="ARBA" id="ARBA00007532"/>
    </source>
</evidence>
<dbReference type="Proteomes" id="UP001239680">
    <property type="component" value="Unassembled WGS sequence"/>
</dbReference>
<keyword evidence="5 11" id="KW-0274">FAD</keyword>
<dbReference type="SUPFAM" id="SSF51905">
    <property type="entry name" value="FAD/NAD(P)-binding domain"/>
    <property type="match status" value="1"/>
</dbReference>
<comment type="cofactor">
    <cofactor evidence="1 12">
        <name>FAD</name>
        <dbReference type="ChEBI" id="CHEBI:57692"/>
    </cofactor>
</comment>
<keyword evidence="7 11" id="KW-0560">Oxidoreductase</keyword>
<evidence type="ECO:0000256" key="8">
    <source>
        <dbReference type="ARBA" id="ARBA00023157"/>
    </source>
</evidence>
<evidence type="ECO:0000259" key="14">
    <source>
        <dbReference type="Pfam" id="PF07992"/>
    </source>
</evidence>
<evidence type="ECO:0000256" key="1">
    <source>
        <dbReference type="ARBA" id="ARBA00001974"/>
    </source>
</evidence>
<comment type="caution">
    <text evidence="15">The sequence shown here is derived from an EMBL/GenBank/DDBJ whole genome shotgun (WGS) entry which is preliminary data.</text>
</comment>
<dbReference type="SUPFAM" id="SSF55424">
    <property type="entry name" value="FAD/NAD-linked reductases, dimerisation (C-terminal) domain"/>
    <property type="match status" value="1"/>
</dbReference>
<reference evidence="15 16" key="1">
    <citation type="submission" date="2023-08" db="EMBL/GenBank/DDBJ databases">
        <title>Characterization of two Paracoccaceae strains isolated from Phycosphere and proposal of Xinfangfangia lacusdiani sp. nov.</title>
        <authorList>
            <person name="Deng Y."/>
            <person name="Zhang Y.Q."/>
        </authorList>
    </citation>
    <scope>NUCLEOTIDE SEQUENCE [LARGE SCALE GENOMIC DNA]</scope>
    <source>
        <strain evidence="15 16">CPCC 101601</strain>
    </source>
</reference>
<evidence type="ECO:0000256" key="11">
    <source>
        <dbReference type="RuleBase" id="RU003691"/>
    </source>
</evidence>
<keyword evidence="4 11" id="KW-0285">Flavoprotein</keyword>
<dbReference type="PRINTS" id="PR00368">
    <property type="entry name" value="FADPNR"/>
</dbReference>
<dbReference type="NCBIfam" id="TIGR01424">
    <property type="entry name" value="gluta_reduc_2"/>
    <property type="match status" value="1"/>
</dbReference>
<comment type="function">
    <text evidence="12">Catalyzes the reduction of glutathione disulfide (GSSG) to reduced glutathione (GSH).</text>
</comment>
<evidence type="ECO:0000256" key="4">
    <source>
        <dbReference type="ARBA" id="ARBA00022630"/>
    </source>
</evidence>
<dbReference type="PANTHER" id="PTHR42737:SF2">
    <property type="entry name" value="GLUTATHIONE REDUCTASE"/>
    <property type="match status" value="1"/>
</dbReference>
<feature type="domain" description="FAD/NAD(P)-binding" evidence="14">
    <location>
        <begin position="6"/>
        <end position="318"/>
    </location>
</feature>